<proteinExistence type="predicted"/>
<dbReference type="EMBL" id="CM047909">
    <property type="protein sequence ID" value="KAJ0078452.1"/>
    <property type="molecule type" value="Genomic_DNA"/>
</dbReference>
<comment type="caution">
    <text evidence="1">The sequence shown here is derived from an EMBL/GenBank/DDBJ whole genome shotgun (WGS) entry which is preliminary data.</text>
</comment>
<keyword evidence="2" id="KW-1185">Reference proteome</keyword>
<organism evidence="1 2">
    <name type="scientific">Pistacia atlantica</name>
    <dbReference type="NCBI Taxonomy" id="434234"/>
    <lineage>
        <taxon>Eukaryota</taxon>
        <taxon>Viridiplantae</taxon>
        <taxon>Streptophyta</taxon>
        <taxon>Embryophyta</taxon>
        <taxon>Tracheophyta</taxon>
        <taxon>Spermatophyta</taxon>
        <taxon>Magnoliopsida</taxon>
        <taxon>eudicotyledons</taxon>
        <taxon>Gunneridae</taxon>
        <taxon>Pentapetalae</taxon>
        <taxon>rosids</taxon>
        <taxon>malvids</taxon>
        <taxon>Sapindales</taxon>
        <taxon>Anacardiaceae</taxon>
        <taxon>Pistacia</taxon>
    </lineage>
</organism>
<evidence type="ECO:0000313" key="2">
    <source>
        <dbReference type="Proteomes" id="UP001164250"/>
    </source>
</evidence>
<accession>A0ACC0ZUL1</accession>
<dbReference type="Proteomes" id="UP001164250">
    <property type="component" value="Chromosome 13"/>
</dbReference>
<evidence type="ECO:0000313" key="1">
    <source>
        <dbReference type="EMBL" id="KAJ0078452.1"/>
    </source>
</evidence>
<gene>
    <name evidence="1" type="ORF">Patl1_24108</name>
</gene>
<protein>
    <submittedName>
        <fullName evidence="1">Uncharacterized protein</fullName>
    </submittedName>
</protein>
<sequence>MRSDWRGEESIHPVQTLILVLNACHNLSGYLWWVIIATSTWAFRLSLLPIVILQLLKLRKIRELPLKLIGSGEESILPVQTLISVLDACHNLSGFPWWVIIATSTWAFRLSLLPVVILQLLKLRKIGELSLK</sequence>
<reference evidence="2" key="1">
    <citation type="journal article" date="2023" name="G3 (Bethesda)">
        <title>Genome assembly and association tests identify interacting loci associated with vigor, precocity, and sex in interspecific pistachio rootstocks.</title>
        <authorList>
            <person name="Palmer W."/>
            <person name="Jacygrad E."/>
            <person name="Sagayaradj S."/>
            <person name="Cavanaugh K."/>
            <person name="Han R."/>
            <person name="Bertier L."/>
            <person name="Beede B."/>
            <person name="Kafkas S."/>
            <person name="Golino D."/>
            <person name="Preece J."/>
            <person name="Michelmore R."/>
        </authorList>
    </citation>
    <scope>NUCLEOTIDE SEQUENCE [LARGE SCALE GENOMIC DNA]</scope>
</reference>
<name>A0ACC0ZUL1_9ROSI</name>